<evidence type="ECO:0000313" key="3">
    <source>
        <dbReference type="Proteomes" id="UP000624703"/>
    </source>
</evidence>
<evidence type="ECO:0000256" key="1">
    <source>
        <dbReference type="SAM" id="MobiDB-lite"/>
    </source>
</evidence>
<feature type="region of interest" description="Disordered" evidence="1">
    <location>
        <begin position="1"/>
        <end position="45"/>
    </location>
</feature>
<reference evidence="2" key="1">
    <citation type="submission" date="2021-01" db="EMBL/GenBank/DDBJ databases">
        <title>Modified the classification status of verrucomicrobia.</title>
        <authorList>
            <person name="Feng X."/>
        </authorList>
    </citation>
    <scope>NUCLEOTIDE SEQUENCE</scope>
    <source>
        <strain evidence="2">_KCTC 22039</strain>
    </source>
</reference>
<dbReference type="EMBL" id="JAENIM010000046">
    <property type="protein sequence ID" value="MBK1792545.1"/>
    <property type="molecule type" value="Genomic_DNA"/>
</dbReference>
<feature type="compositionally biased region" description="Basic and acidic residues" evidence="1">
    <location>
        <begin position="13"/>
        <end position="23"/>
    </location>
</feature>
<sequence length="342" mass="36715">MHNESQNSPDPHPAPENHTHDDFWALDDGLDKASSIPGAKTPLADYQPLDTDALEEVAAAEIDEVAAIAPATTDYPAANAASPRIEKTAPVDTLLPKDDLTLDDDFFEDDPTDALAEKFTPSSQSIPSPASAQQAADPAAADKLVLELPAEEPEVKAQPKKSISGLEKICLAGFAVVLVSCISYGAMAIKDQIPSKVVLPYTPALPLEGKLAVITEVESYWVDPSVATAVNLNTVHAPAVSIELDSAASKSGALRVFFYDSKDNKVGDTKTVAFTNGQFPNNSNKALIVGSNGFHSQSEFDAYRLDTNEVWSVRIFEAPSRDSRGAEFQELTRIQLTKYSKE</sequence>
<name>A0A8J7MGK6_9BACT</name>
<accession>A0A8J7MGK6</accession>
<comment type="caution">
    <text evidence="2">The sequence shown here is derived from an EMBL/GenBank/DDBJ whole genome shotgun (WGS) entry which is preliminary data.</text>
</comment>
<keyword evidence="3" id="KW-1185">Reference proteome</keyword>
<organism evidence="2 3">
    <name type="scientific">Persicirhabdus sediminis</name>
    <dbReference type="NCBI Taxonomy" id="454144"/>
    <lineage>
        <taxon>Bacteria</taxon>
        <taxon>Pseudomonadati</taxon>
        <taxon>Verrucomicrobiota</taxon>
        <taxon>Verrucomicrobiia</taxon>
        <taxon>Verrucomicrobiales</taxon>
        <taxon>Verrucomicrobiaceae</taxon>
        <taxon>Persicirhabdus</taxon>
    </lineage>
</organism>
<evidence type="ECO:0000313" key="2">
    <source>
        <dbReference type="EMBL" id="MBK1792545.1"/>
    </source>
</evidence>
<dbReference type="RefSeq" id="WP_200312559.1">
    <property type="nucleotide sequence ID" value="NZ_JAENIM010000046.1"/>
</dbReference>
<dbReference type="Proteomes" id="UP000624703">
    <property type="component" value="Unassembled WGS sequence"/>
</dbReference>
<protein>
    <submittedName>
        <fullName evidence="2">Uncharacterized protein</fullName>
    </submittedName>
</protein>
<proteinExistence type="predicted"/>
<dbReference type="AlphaFoldDB" id="A0A8J7MGK6"/>
<gene>
    <name evidence="2" type="ORF">JIN82_15375</name>
</gene>